<dbReference type="AlphaFoldDB" id="A0A3A4NHC8"/>
<dbReference type="Pfam" id="PF00528">
    <property type="entry name" value="BPD_transp_1"/>
    <property type="match status" value="1"/>
</dbReference>
<sequence>MAPANESFPAALARSGDPVFKWFTISCAGTMLMLLVGIFVILVWRSNLSIRKFGFSFLLSQEWNPVIGEFGALSSVYGTVVSTVIAMLLAVPLSLIIALFLVELAPQSISRIIGGAIELLAAIPSIIYGMWGLFVFAPLMADHVQPFLGDIAGWLPLFQGPPMGIGMLTAGLILALMILPFISAICRDVFRMVPAVVKESAYGVGATTWEVTRKVTLRYGARGIIGGAFLGLGRALGETMAVTFVIGNDHTISPSLFAPANSIASTLANEFTEAFDPLYLSALIELGLVLFVLTLIVQLIAQIWLNRMRKAAGGGL</sequence>
<evidence type="ECO:0000259" key="11">
    <source>
        <dbReference type="PROSITE" id="PS50928"/>
    </source>
</evidence>
<evidence type="ECO:0000256" key="5">
    <source>
        <dbReference type="ARBA" id="ARBA00022592"/>
    </source>
</evidence>
<gene>
    <name evidence="12" type="primary">pstC</name>
    <name evidence="12" type="ORF">C4520_14205</name>
</gene>
<dbReference type="Gene3D" id="1.10.3720.10">
    <property type="entry name" value="MetI-like"/>
    <property type="match status" value="1"/>
</dbReference>
<comment type="caution">
    <text evidence="12">The sequence shown here is derived from an EMBL/GenBank/DDBJ whole genome shotgun (WGS) entry which is preliminary data.</text>
</comment>
<evidence type="ECO:0000256" key="10">
    <source>
        <dbReference type="RuleBase" id="RU363054"/>
    </source>
</evidence>
<organism evidence="12 13">
    <name type="scientific">Abyssobacteria bacterium (strain SURF_5)</name>
    <dbReference type="NCBI Taxonomy" id="2093360"/>
    <lineage>
        <taxon>Bacteria</taxon>
        <taxon>Pseudomonadati</taxon>
        <taxon>Candidatus Hydrogenedentota</taxon>
        <taxon>Candidatus Abyssobacteria</taxon>
    </lineage>
</organism>
<evidence type="ECO:0000256" key="8">
    <source>
        <dbReference type="ARBA" id="ARBA00023136"/>
    </source>
</evidence>
<evidence type="ECO:0000256" key="1">
    <source>
        <dbReference type="ARBA" id="ARBA00004651"/>
    </source>
</evidence>
<feature type="transmembrane region" description="Helical" evidence="9">
    <location>
        <begin position="117"/>
        <end position="141"/>
    </location>
</feature>
<accession>A0A3A4NHC8</accession>
<evidence type="ECO:0000256" key="2">
    <source>
        <dbReference type="ARBA" id="ARBA00007069"/>
    </source>
</evidence>
<comment type="similarity">
    <text evidence="2 10">Belongs to the binding-protein-dependent transport system permease family. CysTW subfamily.</text>
</comment>
<feature type="transmembrane region" description="Helical" evidence="9">
    <location>
        <begin position="84"/>
        <end position="105"/>
    </location>
</feature>
<dbReference type="NCBIfam" id="TIGR02138">
    <property type="entry name" value="phosphate_pstC"/>
    <property type="match status" value="1"/>
</dbReference>
<dbReference type="PANTHER" id="PTHR30425">
    <property type="entry name" value="PHOSPHATE TRANSPORT SYSTEM PERMEASE PROTEIN PST"/>
    <property type="match status" value="1"/>
</dbReference>
<keyword evidence="7 9" id="KW-1133">Transmembrane helix</keyword>
<dbReference type="InterPro" id="IPR051124">
    <property type="entry name" value="Phosphate_Transport_Permease"/>
</dbReference>
<evidence type="ECO:0000313" key="12">
    <source>
        <dbReference type="EMBL" id="RJP18602.1"/>
    </source>
</evidence>
<dbReference type="PANTHER" id="PTHR30425:SF1">
    <property type="entry name" value="PHOSPHATE TRANSPORT SYSTEM PERMEASE PROTEIN PSTC"/>
    <property type="match status" value="1"/>
</dbReference>
<evidence type="ECO:0000256" key="4">
    <source>
        <dbReference type="ARBA" id="ARBA00022475"/>
    </source>
</evidence>
<protein>
    <recommendedName>
        <fullName evidence="10">Phosphate transport system permease protein</fullName>
    </recommendedName>
</protein>
<name>A0A3A4NHC8_ABYX5</name>
<feature type="transmembrane region" description="Helical" evidence="9">
    <location>
        <begin position="20"/>
        <end position="44"/>
    </location>
</feature>
<proteinExistence type="inferred from homology"/>
<keyword evidence="3 9" id="KW-0813">Transport</keyword>
<dbReference type="PROSITE" id="PS50928">
    <property type="entry name" value="ABC_TM1"/>
    <property type="match status" value="1"/>
</dbReference>
<dbReference type="InterPro" id="IPR035906">
    <property type="entry name" value="MetI-like_sf"/>
</dbReference>
<dbReference type="Proteomes" id="UP000265882">
    <property type="component" value="Unassembled WGS sequence"/>
</dbReference>
<evidence type="ECO:0000256" key="9">
    <source>
        <dbReference type="RuleBase" id="RU363032"/>
    </source>
</evidence>
<evidence type="ECO:0000256" key="3">
    <source>
        <dbReference type="ARBA" id="ARBA00022448"/>
    </source>
</evidence>
<dbReference type="InterPro" id="IPR000515">
    <property type="entry name" value="MetI-like"/>
</dbReference>
<keyword evidence="8 9" id="KW-0472">Membrane</keyword>
<dbReference type="EMBL" id="QZKU01000099">
    <property type="protein sequence ID" value="RJP18602.1"/>
    <property type="molecule type" value="Genomic_DNA"/>
</dbReference>
<dbReference type="InterPro" id="IPR011864">
    <property type="entry name" value="Phosphate_PstC"/>
</dbReference>
<dbReference type="SUPFAM" id="SSF161098">
    <property type="entry name" value="MetI-like"/>
    <property type="match status" value="1"/>
</dbReference>
<evidence type="ECO:0000313" key="13">
    <source>
        <dbReference type="Proteomes" id="UP000265882"/>
    </source>
</evidence>
<feature type="transmembrane region" description="Helical" evidence="9">
    <location>
        <begin position="223"/>
        <end position="246"/>
    </location>
</feature>
<comment type="subcellular location">
    <subcellularLocation>
        <location evidence="1 9">Cell membrane</location>
        <topology evidence="1 9">Multi-pass membrane protein</topology>
    </subcellularLocation>
</comment>
<dbReference type="GO" id="GO:0006817">
    <property type="term" value="P:phosphate ion transport"/>
    <property type="evidence" value="ECO:0007669"/>
    <property type="project" value="UniProtKB-KW"/>
</dbReference>
<feature type="transmembrane region" description="Helical" evidence="9">
    <location>
        <begin position="161"/>
        <end position="182"/>
    </location>
</feature>
<dbReference type="GO" id="GO:0005315">
    <property type="term" value="F:phosphate transmembrane transporter activity"/>
    <property type="evidence" value="ECO:0007669"/>
    <property type="project" value="InterPro"/>
</dbReference>
<keyword evidence="4 10" id="KW-1003">Cell membrane</keyword>
<keyword evidence="5 10" id="KW-0592">Phosphate transport</keyword>
<reference evidence="12 13" key="1">
    <citation type="journal article" date="2017" name="ISME J.">
        <title>Energy and carbon metabolisms in a deep terrestrial subsurface fluid microbial community.</title>
        <authorList>
            <person name="Momper L."/>
            <person name="Jungbluth S.P."/>
            <person name="Lee M.D."/>
            <person name="Amend J.P."/>
        </authorList>
    </citation>
    <scope>NUCLEOTIDE SEQUENCE [LARGE SCALE GENOMIC DNA]</scope>
    <source>
        <strain evidence="12">SURF_5</strain>
    </source>
</reference>
<dbReference type="CDD" id="cd06261">
    <property type="entry name" value="TM_PBP2"/>
    <property type="match status" value="1"/>
</dbReference>
<evidence type="ECO:0000256" key="7">
    <source>
        <dbReference type="ARBA" id="ARBA00022989"/>
    </source>
</evidence>
<keyword evidence="6 9" id="KW-0812">Transmembrane</keyword>
<feature type="domain" description="ABC transmembrane type-1" evidence="11">
    <location>
        <begin position="76"/>
        <end position="301"/>
    </location>
</feature>
<dbReference type="GO" id="GO:0005886">
    <property type="term" value="C:plasma membrane"/>
    <property type="evidence" value="ECO:0007669"/>
    <property type="project" value="UniProtKB-SubCell"/>
</dbReference>
<feature type="transmembrane region" description="Helical" evidence="9">
    <location>
        <begin position="278"/>
        <end position="301"/>
    </location>
</feature>
<comment type="function">
    <text evidence="10">Part of the binding-protein-dependent transport system for phosphate; probably responsible for the translocation of the substrate across the membrane.</text>
</comment>
<evidence type="ECO:0000256" key="6">
    <source>
        <dbReference type="ARBA" id="ARBA00022692"/>
    </source>
</evidence>